<dbReference type="Proteomes" id="UP001154282">
    <property type="component" value="Unassembled WGS sequence"/>
</dbReference>
<evidence type="ECO:0000313" key="1">
    <source>
        <dbReference type="EMBL" id="CAI0558175.1"/>
    </source>
</evidence>
<sequence>MTKSLIRRRTLGSAFLDRSSSNIFTKFSSICSNNLSSAIASHHYFSSPSIPFHRPSAIAAEAIRSFLIPSRFSRRCAVCRIPKPSVERNN</sequence>
<name>A0AAV0RM35_9ROSI</name>
<evidence type="ECO:0000313" key="3">
    <source>
        <dbReference type="Proteomes" id="UP001154282"/>
    </source>
</evidence>
<organism evidence="2 3">
    <name type="scientific">Linum tenue</name>
    <dbReference type="NCBI Taxonomy" id="586396"/>
    <lineage>
        <taxon>Eukaryota</taxon>
        <taxon>Viridiplantae</taxon>
        <taxon>Streptophyta</taxon>
        <taxon>Embryophyta</taxon>
        <taxon>Tracheophyta</taxon>
        <taxon>Spermatophyta</taxon>
        <taxon>Magnoliopsida</taxon>
        <taxon>eudicotyledons</taxon>
        <taxon>Gunneridae</taxon>
        <taxon>Pentapetalae</taxon>
        <taxon>rosids</taxon>
        <taxon>fabids</taxon>
        <taxon>Malpighiales</taxon>
        <taxon>Linaceae</taxon>
        <taxon>Linum</taxon>
    </lineage>
</organism>
<keyword evidence="3" id="KW-1185">Reference proteome</keyword>
<proteinExistence type="predicted"/>
<reference evidence="2" key="1">
    <citation type="submission" date="2022-08" db="EMBL/GenBank/DDBJ databases">
        <authorList>
            <person name="Gutierrez-Valencia J."/>
        </authorList>
    </citation>
    <scope>NUCLEOTIDE SEQUENCE</scope>
</reference>
<dbReference type="AlphaFoldDB" id="A0AAV0RM35"/>
<dbReference type="EMBL" id="CAMGYJ010000011">
    <property type="protein sequence ID" value="CAI0558175.1"/>
    <property type="molecule type" value="Genomic_DNA"/>
</dbReference>
<evidence type="ECO:0000313" key="2">
    <source>
        <dbReference type="EMBL" id="CAI0558341.1"/>
    </source>
</evidence>
<gene>
    <name evidence="1" type="ORF">LITE_LOCUS48672</name>
    <name evidence="2" type="ORF">LITE_LOCUS48743</name>
</gene>
<dbReference type="EMBL" id="CAMGYJ010000011">
    <property type="protein sequence ID" value="CAI0558341.1"/>
    <property type="molecule type" value="Genomic_DNA"/>
</dbReference>
<accession>A0AAV0RM35</accession>
<protein>
    <submittedName>
        <fullName evidence="2">Uncharacterized protein</fullName>
    </submittedName>
</protein>
<comment type="caution">
    <text evidence="2">The sequence shown here is derived from an EMBL/GenBank/DDBJ whole genome shotgun (WGS) entry which is preliminary data.</text>
</comment>